<sequence>MPFVLSVPTGVVVLEEDMLALLGVPDMLGVPKVLGVDVVGVLSVPAGEVLGEDMSAVREAWESFVILSLSYRSLCNTFCLFLAPIF</sequence>
<accession>A0ABP8VIX7</accession>
<organism evidence="1 2">
    <name type="scientific">Bartonella pachyuromydis</name>
    <dbReference type="NCBI Taxonomy" id="931097"/>
    <lineage>
        <taxon>Bacteria</taxon>
        <taxon>Pseudomonadati</taxon>
        <taxon>Pseudomonadota</taxon>
        <taxon>Alphaproteobacteria</taxon>
        <taxon>Hyphomicrobiales</taxon>
        <taxon>Bartonellaceae</taxon>
        <taxon>Bartonella</taxon>
    </lineage>
</organism>
<evidence type="ECO:0000313" key="1">
    <source>
        <dbReference type="EMBL" id="GAA4664474.1"/>
    </source>
</evidence>
<evidence type="ECO:0000313" key="2">
    <source>
        <dbReference type="Proteomes" id="UP001501699"/>
    </source>
</evidence>
<keyword evidence="2" id="KW-1185">Reference proteome</keyword>
<dbReference type="Proteomes" id="UP001501699">
    <property type="component" value="Unassembled WGS sequence"/>
</dbReference>
<gene>
    <name evidence="1" type="ORF">GCM10023262_11490</name>
</gene>
<dbReference type="EMBL" id="BAABJA010000007">
    <property type="protein sequence ID" value="GAA4664474.1"/>
    <property type="molecule type" value="Genomic_DNA"/>
</dbReference>
<name>A0ABP8VIX7_9HYPH</name>
<reference evidence="2" key="1">
    <citation type="journal article" date="2019" name="Int. J. Syst. Evol. Microbiol.">
        <title>The Global Catalogue of Microorganisms (GCM) 10K type strain sequencing project: providing services to taxonomists for standard genome sequencing and annotation.</title>
        <authorList>
            <consortium name="The Broad Institute Genomics Platform"/>
            <consortium name="The Broad Institute Genome Sequencing Center for Infectious Disease"/>
            <person name="Wu L."/>
            <person name="Ma J."/>
        </authorList>
    </citation>
    <scope>NUCLEOTIDE SEQUENCE [LARGE SCALE GENOMIC DNA]</scope>
    <source>
        <strain evidence="2">JCM 17714</strain>
    </source>
</reference>
<protein>
    <submittedName>
        <fullName evidence="1">Uncharacterized protein</fullName>
    </submittedName>
</protein>
<comment type="caution">
    <text evidence="1">The sequence shown here is derived from an EMBL/GenBank/DDBJ whole genome shotgun (WGS) entry which is preliminary data.</text>
</comment>
<proteinExistence type="predicted"/>